<accession>A0A060DI63</accession>
<name>A0A060DI63_9PROT</name>
<dbReference type="InterPro" id="IPR000644">
    <property type="entry name" value="CBS_dom"/>
</dbReference>
<sequence length="161" mass="17638">MPNRKLIPDVIKDQQLVCLPPEASVRDAAVLMAERRVAALLVTQDRPKGGRTLKGIFTERDLAARVVAAGRDPAATRLAEVMTASPDTLGPDAHAYEALDLMERHHYRHLPVTADGESDGMVMGIVSIRDLFAVVRAHLEDEIRDREAFIFGSNYSASVPP</sequence>
<gene>
    <name evidence="4" type="ORF">ABAZ39_01320</name>
</gene>
<dbReference type="RefSeq" id="WP_038525930.1">
    <property type="nucleotide sequence ID" value="NZ_CP007793.1"/>
</dbReference>
<dbReference type="AlphaFoldDB" id="A0A060DI63"/>
<dbReference type="EMBL" id="CP007793">
    <property type="protein sequence ID" value="AIB10678.1"/>
    <property type="molecule type" value="Genomic_DNA"/>
</dbReference>
<dbReference type="Proteomes" id="UP000027186">
    <property type="component" value="Chromosome"/>
</dbReference>
<protein>
    <recommendedName>
        <fullName evidence="3">CBS domain-containing protein</fullName>
    </recommendedName>
</protein>
<evidence type="ECO:0000259" key="3">
    <source>
        <dbReference type="PROSITE" id="PS51371"/>
    </source>
</evidence>
<evidence type="ECO:0000256" key="2">
    <source>
        <dbReference type="PROSITE-ProRule" id="PRU00703"/>
    </source>
</evidence>
<reference evidence="4 5" key="1">
    <citation type="journal article" date="2014" name="Genome Announc.">
        <title>Complete Genome Sequence of the Model Rhizosphere Strain Azospirillum brasilense Az39, Successfully Applied in Agriculture.</title>
        <authorList>
            <person name="Rivera D."/>
            <person name="Revale S."/>
            <person name="Molina R."/>
            <person name="Gualpa J."/>
            <person name="Puente M."/>
            <person name="Maroniche G."/>
            <person name="Paris G."/>
            <person name="Baker D."/>
            <person name="Clavijo B."/>
            <person name="McLay K."/>
            <person name="Spaepen S."/>
            <person name="Perticari A."/>
            <person name="Vazquez M."/>
            <person name="Wisniewski-Dye F."/>
            <person name="Watkins C."/>
            <person name="Martinez-Abarca F."/>
            <person name="Vanderleyden J."/>
            <person name="Cassan F."/>
        </authorList>
    </citation>
    <scope>NUCLEOTIDE SEQUENCE [LARGE SCALE GENOMIC DNA]</scope>
    <source>
        <strain evidence="4 5">Az39</strain>
    </source>
</reference>
<dbReference type="InterPro" id="IPR046342">
    <property type="entry name" value="CBS_dom_sf"/>
</dbReference>
<proteinExistence type="predicted"/>
<evidence type="ECO:0000313" key="5">
    <source>
        <dbReference type="Proteomes" id="UP000027186"/>
    </source>
</evidence>
<dbReference type="Gene3D" id="3.10.580.10">
    <property type="entry name" value="CBS-domain"/>
    <property type="match status" value="1"/>
</dbReference>
<keyword evidence="1 2" id="KW-0129">CBS domain</keyword>
<feature type="domain" description="CBS" evidence="3">
    <location>
        <begin position="10"/>
        <end position="73"/>
    </location>
</feature>
<dbReference type="InterPro" id="IPR051257">
    <property type="entry name" value="Diverse_CBS-Domain"/>
</dbReference>
<dbReference type="KEGG" id="abq:ABAZ39_01320"/>
<dbReference type="PANTHER" id="PTHR43080">
    <property type="entry name" value="CBS DOMAIN-CONTAINING PROTEIN CBSX3, MITOCHONDRIAL"/>
    <property type="match status" value="1"/>
</dbReference>
<organism evidence="4 5">
    <name type="scientific">Azospirillum argentinense</name>
    <dbReference type="NCBI Taxonomy" id="2970906"/>
    <lineage>
        <taxon>Bacteria</taxon>
        <taxon>Pseudomonadati</taxon>
        <taxon>Pseudomonadota</taxon>
        <taxon>Alphaproteobacteria</taxon>
        <taxon>Rhodospirillales</taxon>
        <taxon>Azospirillaceae</taxon>
        <taxon>Azospirillum</taxon>
    </lineage>
</organism>
<feature type="domain" description="CBS" evidence="3">
    <location>
        <begin position="82"/>
        <end position="142"/>
    </location>
</feature>
<dbReference type="SMART" id="SM00116">
    <property type="entry name" value="CBS"/>
    <property type="match status" value="2"/>
</dbReference>
<evidence type="ECO:0000313" key="4">
    <source>
        <dbReference type="EMBL" id="AIB10678.1"/>
    </source>
</evidence>
<dbReference type="SUPFAM" id="SSF54631">
    <property type="entry name" value="CBS-domain pair"/>
    <property type="match status" value="1"/>
</dbReference>
<evidence type="ECO:0000256" key="1">
    <source>
        <dbReference type="ARBA" id="ARBA00023122"/>
    </source>
</evidence>
<dbReference type="PANTHER" id="PTHR43080:SF2">
    <property type="entry name" value="CBS DOMAIN-CONTAINING PROTEIN"/>
    <property type="match status" value="1"/>
</dbReference>
<dbReference type="Pfam" id="PF00571">
    <property type="entry name" value="CBS"/>
    <property type="match status" value="2"/>
</dbReference>
<dbReference type="PROSITE" id="PS51371">
    <property type="entry name" value="CBS"/>
    <property type="match status" value="2"/>
</dbReference>